<evidence type="ECO:0000256" key="4">
    <source>
        <dbReference type="ARBA" id="ARBA00023163"/>
    </source>
</evidence>
<evidence type="ECO:0000256" key="1">
    <source>
        <dbReference type="ARBA" id="ARBA00004123"/>
    </source>
</evidence>
<gene>
    <name evidence="8" type="ORF">NCGR_LOCUS19927</name>
</gene>
<evidence type="ECO:0000313" key="9">
    <source>
        <dbReference type="Proteomes" id="UP000604825"/>
    </source>
</evidence>
<comment type="caution">
    <text evidence="8">The sequence shown here is derived from an EMBL/GenBank/DDBJ whole genome shotgun (WGS) entry which is preliminary data.</text>
</comment>
<feature type="region of interest" description="Disordered" evidence="6">
    <location>
        <begin position="207"/>
        <end position="228"/>
    </location>
</feature>
<feature type="domain" description="WRKY" evidence="7">
    <location>
        <begin position="115"/>
        <end position="177"/>
    </location>
</feature>
<dbReference type="GO" id="GO:0003700">
    <property type="term" value="F:DNA-binding transcription factor activity"/>
    <property type="evidence" value="ECO:0007669"/>
    <property type="project" value="InterPro"/>
</dbReference>
<keyword evidence="4" id="KW-0804">Transcription</keyword>
<dbReference type="GO" id="GO:0043565">
    <property type="term" value="F:sequence-specific DNA binding"/>
    <property type="evidence" value="ECO:0007669"/>
    <property type="project" value="InterPro"/>
</dbReference>
<evidence type="ECO:0000256" key="6">
    <source>
        <dbReference type="SAM" id="MobiDB-lite"/>
    </source>
</evidence>
<feature type="compositionally biased region" description="Pro residues" evidence="6">
    <location>
        <begin position="91"/>
        <end position="101"/>
    </location>
</feature>
<comment type="subcellular location">
    <subcellularLocation>
        <location evidence="1">Nucleus</location>
    </subcellularLocation>
</comment>
<proteinExistence type="predicted"/>
<feature type="compositionally biased region" description="Polar residues" evidence="6">
    <location>
        <begin position="212"/>
        <end position="222"/>
    </location>
</feature>
<keyword evidence="3" id="KW-0238">DNA-binding</keyword>
<keyword evidence="5" id="KW-0539">Nucleus</keyword>
<dbReference type="EMBL" id="CAJGYO010000005">
    <property type="protein sequence ID" value="CAD6229325.1"/>
    <property type="molecule type" value="Genomic_DNA"/>
</dbReference>
<dbReference type="Gene3D" id="2.20.25.80">
    <property type="entry name" value="WRKY domain"/>
    <property type="match status" value="1"/>
</dbReference>
<dbReference type="Pfam" id="PF03106">
    <property type="entry name" value="WRKY"/>
    <property type="match status" value="1"/>
</dbReference>
<dbReference type="InterPro" id="IPR036576">
    <property type="entry name" value="WRKY_dom_sf"/>
</dbReference>
<evidence type="ECO:0000256" key="2">
    <source>
        <dbReference type="ARBA" id="ARBA00023015"/>
    </source>
</evidence>
<dbReference type="GO" id="GO:0005634">
    <property type="term" value="C:nucleus"/>
    <property type="evidence" value="ECO:0007669"/>
    <property type="project" value="UniProtKB-SubCell"/>
</dbReference>
<reference evidence="8" key="1">
    <citation type="submission" date="2020-10" db="EMBL/GenBank/DDBJ databases">
        <authorList>
            <person name="Han B."/>
            <person name="Lu T."/>
            <person name="Zhao Q."/>
            <person name="Huang X."/>
            <person name="Zhao Y."/>
        </authorList>
    </citation>
    <scope>NUCLEOTIDE SEQUENCE</scope>
</reference>
<organism evidence="8 9">
    <name type="scientific">Miscanthus lutarioriparius</name>
    <dbReference type="NCBI Taxonomy" id="422564"/>
    <lineage>
        <taxon>Eukaryota</taxon>
        <taxon>Viridiplantae</taxon>
        <taxon>Streptophyta</taxon>
        <taxon>Embryophyta</taxon>
        <taxon>Tracheophyta</taxon>
        <taxon>Spermatophyta</taxon>
        <taxon>Magnoliopsida</taxon>
        <taxon>Liliopsida</taxon>
        <taxon>Poales</taxon>
        <taxon>Poaceae</taxon>
        <taxon>PACMAD clade</taxon>
        <taxon>Panicoideae</taxon>
        <taxon>Andropogonodae</taxon>
        <taxon>Andropogoneae</taxon>
        <taxon>Saccharinae</taxon>
        <taxon>Miscanthus</taxon>
    </lineage>
</organism>
<keyword evidence="9" id="KW-1185">Reference proteome</keyword>
<evidence type="ECO:0000313" key="8">
    <source>
        <dbReference type="EMBL" id="CAD6229325.1"/>
    </source>
</evidence>
<name>A0A811NKF6_9POAL</name>
<dbReference type="OrthoDB" id="2021064at2759"/>
<sequence>MTLDTPAAVVLELMTMGQQSAAHLGDLLRAASPAAAYSPHQELAAEILRCCGRVIDALRDTAAATSGRKRKAAAVAEYQDAAAAGGAASWFPPPPPPPGPPLKRRARGAGATREVTSGTMVDGFIWRKYGQKDINGHKHPRLYYRCAHKDQGCNATRRVQQTQDQPAAYEIAYYGEHTCKGAATAWQQLGAAPAVVDFGSNSWGSADANRGSPASTMSQGGWSSASPSASSEVGFEAQALLHEWHDTAAPDPVMEFLDGSFGWESVLQDRFDFGGLLHDTATFQ</sequence>
<dbReference type="AlphaFoldDB" id="A0A811NKF6"/>
<accession>A0A811NKF6</accession>
<dbReference type="InterPro" id="IPR044810">
    <property type="entry name" value="WRKY_plant"/>
</dbReference>
<dbReference type="SMART" id="SM00774">
    <property type="entry name" value="WRKY"/>
    <property type="match status" value="1"/>
</dbReference>
<dbReference type="SUPFAM" id="SSF118290">
    <property type="entry name" value="WRKY DNA-binding domain"/>
    <property type="match status" value="1"/>
</dbReference>
<dbReference type="PANTHER" id="PTHR31282">
    <property type="entry name" value="WRKY TRANSCRIPTION FACTOR 21-RELATED"/>
    <property type="match status" value="1"/>
</dbReference>
<dbReference type="InterPro" id="IPR003657">
    <property type="entry name" value="WRKY_dom"/>
</dbReference>
<feature type="region of interest" description="Disordered" evidence="6">
    <location>
        <begin position="86"/>
        <end position="113"/>
    </location>
</feature>
<keyword evidence="2" id="KW-0805">Transcription regulation</keyword>
<evidence type="ECO:0000256" key="5">
    <source>
        <dbReference type="ARBA" id="ARBA00023242"/>
    </source>
</evidence>
<dbReference type="PROSITE" id="PS50811">
    <property type="entry name" value="WRKY"/>
    <property type="match status" value="1"/>
</dbReference>
<protein>
    <recommendedName>
        <fullName evidence="7">WRKY domain-containing protein</fullName>
    </recommendedName>
</protein>
<dbReference type="Proteomes" id="UP000604825">
    <property type="component" value="Unassembled WGS sequence"/>
</dbReference>
<evidence type="ECO:0000256" key="3">
    <source>
        <dbReference type="ARBA" id="ARBA00023125"/>
    </source>
</evidence>
<evidence type="ECO:0000259" key="7">
    <source>
        <dbReference type="PROSITE" id="PS50811"/>
    </source>
</evidence>